<evidence type="ECO:0000313" key="3">
    <source>
        <dbReference type="Proteomes" id="UP000184440"/>
    </source>
</evidence>
<sequence>MTDPVAFTRRTVDQILDRAGRPDFDRWQQQLQHCGYCSRPVRLRGRITHRTPGGRRAVTYSTHSEPDGVLLVRCGNRRASACPSCSREYAGDMWQLLYAGAAGGRKGVPESIRNHPLIFATLTAPSFGPVHTTREGNRRCHPRPAGAQPQRRCQHGRATVCTAVHDHRDPALGQPLCPNCYSYDAHAAFNWYAPELWRRFTITLRRTLAHRCRMTPSQFDRRARINFVKVAEFQRRGVVHFHALIRLDGPDAFTPPGVQVNVDELADAIQHAARDARLTSDGLSLSFGDQIDTQPVHGRRGLTPERVAAYIAKYATKSADDFGLGDRRITPDTPLDVSDHIARLLDTCWRLGEHENYAGLHRWLHILGFRGHFATKSRRYSITLGAIRAERRAYREAENPDVVDDSTLVVSTWTFVGLGHLTDGDVALAASAAARARERRETAREQSVSDQKGAP</sequence>
<dbReference type="AlphaFoldDB" id="A0A1M7QRC6"/>
<evidence type="ECO:0000256" key="1">
    <source>
        <dbReference type="SAM" id="MobiDB-lite"/>
    </source>
</evidence>
<dbReference type="STRING" id="134849.SAMN05443668_105214"/>
<feature type="region of interest" description="Disordered" evidence="1">
    <location>
        <begin position="130"/>
        <end position="151"/>
    </location>
</feature>
<dbReference type="InterPro" id="IPR046828">
    <property type="entry name" value="RepSA"/>
</dbReference>
<feature type="compositionally biased region" description="Basic and acidic residues" evidence="1">
    <location>
        <begin position="435"/>
        <end position="444"/>
    </location>
</feature>
<evidence type="ECO:0000313" key="2">
    <source>
        <dbReference type="EMBL" id="SHN34052.1"/>
    </source>
</evidence>
<protein>
    <recommendedName>
        <fullName evidence="4">Replication initiation protein</fullName>
    </recommendedName>
</protein>
<name>A0A1M7QRC6_9ACTN</name>
<accession>A0A1M7QRC6</accession>
<feature type="compositionally biased region" description="Polar residues" evidence="1">
    <location>
        <begin position="446"/>
        <end position="455"/>
    </location>
</feature>
<organism evidence="2 3">
    <name type="scientific">Cryptosporangium aurantiacum</name>
    <dbReference type="NCBI Taxonomy" id="134849"/>
    <lineage>
        <taxon>Bacteria</taxon>
        <taxon>Bacillati</taxon>
        <taxon>Actinomycetota</taxon>
        <taxon>Actinomycetes</taxon>
        <taxon>Cryptosporangiales</taxon>
        <taxon>Cryptosporangiaceae</taxon>
        <taxon>Cryptosporangium</taxon>
    </lineage>
</organism>
<dbReference type="RefSeq" id="WP_073258814.1">
    <property type="nucleotide sequence ID" value="NZ_FRCS01000005.1"/>
</dbReference>
<proteinExistence type="predicted"/>
<evidence type="ECO:0008006" key="4">
    <source>
        <dbReference type="Google" id="ProtNLM"/>
    </source>
</evidence>
<dbReference type="EMBL" id="FRCS01000005">
    <property type="protein sequence ID" value="SHN34052.1"/>
    <property type="molecule type" value="Genomic_DNA"/>
</dbReference>
<keyword evidence="3" id="KW-1185">Reference proteome</keyword>
<gene>
    <name evidence="2" type="ORF">SAMN05443668_105214</name>
</gene>
<dbReference type="Pfam" id="PF20199">
    <property type="entry name" value="RepSA"/>
    <property type="match status" value="1"/>
</dbReference>
<feature type="region of interest" description="Disordered" evidence="1">
    <location>
        <begin position="435"/>
        <end position="455"/>
    </location>
</feature>
<dbReference type="Proteomes" id="UP000184440">
    <property type="component" value="Unassembled WGS sequence"/>
</dbReference>
<reference evidence="2 3" key="1">
    <citation type="submission" date="2016-11" db="EMBL/GenBank/DDBJ databases">
        <authorList>
            <person name="Jaros S."/>
            <person name="Januszkiewicz K."/>
            <person name="Wedrychowicz H."/>
        </authorList>
    </citation>
    <scope>NUCLEOTIDE SEQUENCE [LARGE SCALE GENOMIC DNA]</scope>
    <source>
        <strain evidence="2 3">DSM 46144</strain>
    </source>
</reference>